<dbReference type="GO" id="GO:0016020">
    <property type="term" value="C:membrane"/>
    <property type="evidence" value="ECO:0007669"/>
    <property type="project" value="UniProtKB-SubCell"/>
</dbReference>
<gene>
    <name evidence="7" type="ORF">BSL78_14573</name>
</gene>
<evidence type="ECO:0000313" key="8">
    <source>
        <dbReference type="Proteomes" id="UP000230750"/>
    </source>
</evidence>
<dbReference type="EMBL" id="MRZV01000516">
    <property type="protein sequence ID" value="PIK48548.1"/>
    <property type="molecule type" value="Genomic_DNA"/>
</dbReference>
<reference evidence="7 8" key="1">
    <citation type="journal article" date="2017" name="PLoS Biol.">
        <title>The sea cucumber genome provides insights into morphological evolution and visceral regeneration.</title>
        <authorList>
            <person name="Zhang X."/>
            <person name="Sun L."/>
            <person name="Yuan J."/>
            <person name="Sun Y."/>
            <person name="Gao Y."/>
            <person name="Zhang L."/>
            <person name="Li S."/>
            <person name="Dai H."/>
            <person name="Hamel J.F."/>
            <person name="Liu C."/>
            <person name="Yu Y."/>
            <person name="Liu S."/>
            <person name="Lin W."/>
            <person name="Guo K."/>
            <person name="Jin S."/>
            <person name="Xu P."/>
            <person name="Storey K.B."/>
            <person name="Huan P."/>
            <person name="Zhang T."/>
            <person name="Zhou Y."/>
            <person name="Zhang J."/>
            <person name="Lin C."/>
            <person name="Li X."/>
            <person name="Xing L."/>
            <person name="Huo D."/>
            <person name="Sun M."/>
            <person name="Wang L."/>
            <person name="Mercier A."/>
            <person name="Li F."/>
            <person name="Yang H."/>
            <person name="Xiang J."/>
        </authorList>
    </citation>
    <scope>NUCLEOTIDE SEQUENCE [LARGE SCALE GENOMIC DNA]</scope>
    <source>
        <strain evidence="7">Shaxun</strain>
        <tissue evidence="7">Muscle</tissue>
    </source>
</reference>
<sequence length="117" mass="12528">MAASRSGYIFVRLAGLSGVSAVCCGTYGAHVLKTQEGKEHELQVYETASKYHYAHTVAMMAATLTKRPMLVGSLMATGMTLFCGVAYYYAFTSDATPVPLMPYGGVLLMAGWIAMIV</sequence>
<keyword evidence="4 6" id="KW-1133">Transmembrane helix</keyword>
<dbReference type="Pfam" id="PF04241">
    <property type="entry name" value="DUF423"/>
    <property type="match status" value="1"/>
</dbReference>
<comment type="similarity">
    <text evidence="2">Belongs to the TMEM256 family.</text>
</comment>
<dbReference type="Proteomes" id="UP000230750">
    <property type="component" value="Unassembled WGS sequence"/>
</dbReference>
<proteinExistence type="inferred from homology"/>
<evidence type="ECO:0000256" key="2">
    <source>
        <dbReference type="ARBA" id="ARBA00006208"/>
    </source>
</evidence>
<accession>A0A2G8KKS0</accession>
<keyword evidence="5 6" id="KW-0472">Membrane</keyword>
<evidence type="ECO:0000256" key="1">
    <source>
        <dbReference type="ARBA" id="ARBA00004141"/>
    </source>
</evidence>
<protein>
    <recommendedName>
        <fullName evidence="9">Transmembrane protein</fullName>
    </recommendedName>
</protein>
<evidence type="ECO:0000313" key="7">
    <source>
        <dbReference type="EMBL" id="PIK48548.1"/>
    </source>
</evidence>
<dbReference type="PANTHER" id="PTHR43461:SF1">
    <property type="entry name" value="TRANSMEMBRANE PROTEIN 256"/>
    <property type="match status" value="1"/>
</dbReference>
<comment type="subcellular location">
    <subcellularLocation>
        <location evidence="1">Membrane</location>
        <topology evidence="1">Multi-pass membrane protein</topology>
    </subcellularLocation>
</comment>
<evidence type="ECO:0000256" key="6">
    <source>
        <dbReference type="SAM" id="Phobius"/>
    </source>
</evidence>
<evidence type="ECO:0000256" key="3">
    <source>
        <dbReference type="ARBA" id="ARBA00022692"/>
    </source>
</evidence>
<feature type="transmembrane region" description="Helical" evidence="6">
    <location>
        <begin position="69"/>
        <end position="90"/>
    </location>
</feature>
<keyword evidence="8" id="KW-1185">Reference proteome</keyword>
<dbReference type="PANTHER" id="PTHR43461">
    <property type="entry name" value="TRANSMEMBRANE PROTEIN 256"/>
    <property type="match status" value="1"/>
</dbReference>
<evidence type="ECO:0008006" key="9">
    <source>
        <dbReference type="Google" id="ProtNLM"/>
    </source>
</evidence>
<name>A0A2G8KKS0_STIJA</name>
<comment type="caution">
    <text evidence="7">The sequence shown here is derived from an EMBL/GenBank/DDBJ whole genome shotgun (WGS) entry which is preliminary data.</text>
</comment>
<organism evidence="7 8">
    <name type="scientific">Stichopus japonicus</name>
    <name type="common">Sea cucumber</name>
    <dbReference type="NCBI Taxonomy" id="307972"/>
    <lineage>
        <taxon>Eukaryota</taxon>
        <taxon>Metazoa</taxon>
        <taxon>Echinodermata</taxon>
        <taxon>Eleutherozoa</taxon>
        <taxon>Echinozoa</taxon>
        <taxon>Holothuroidea</taxon>
        <taxon>Aspidochirotacea</taxon>
        <taxon>Aspidochirotida</taxon>
        <taxon>Stichopodidae</taxon>
        <taxon>Apostichopus</taxon>
    </lineage>
</organism>
<evidence type="ECO:0000256" key="4">
    <source>
        <dbReference type="ARBA" id="ARBA00022989"/>
    </source>
</evidence>
<evidence type="ECO:0000256" key="5">
    <source>
        <dbReference type="ARBA" id="ARBA00023136"/>
    </source>
</evidence>
<dbReference type="OrthoDB" id="269173at2759"/>
<dbReference type="InterPro" id="IPR006696">
    <property type="entry name" value="DUF423"/>
</dbReference>
<dbReference type="AlphaFoldDB" id="A0A2G8KKS0"/>
<feature type="transmembrane region" description="Helical" evidence="6">
    <location>
        <begin position="96"/>
        <end position="116"/>
    </location>
</feature>
<keyword evidence="3 6" id="KW-0812">Transmembrane</keyword>